<proteinExistence type="predicted"/>
<dbReference type="AlphaFoldDB" id="L1JEX3"/>
<organism evidence="1">
    <name type="scientific">Guillardia theta (strain CCMP2712)</name>
    <name type="common">Cryptophyte</name>
    <dbReference type="NCBI Taxonomy" id="905079"/>
    <lineage>
        <taxon>Eukaryota</taxon>
        <taxon>Cryptophyceae</taxon>
        <taxon>Pyrenomonadales</taxon>
        <taxon>Geminigeraceae</taxon>
        <taxon>Guillardia</taxon>
    </lineage>
</organism>
<reference evidence="3" key="2">
    <citation type="submission" date="2012-11" db="EMBL/GenBank/DDBJ databases">
        <authorList>
            <person name="Kuo A."/>
            <person name="Curtis B.A."/>
            <person name="Tanifuji G."/>
            <person name="Burki F."/>
            <person name="Gruber A."/>
            <person name="Irimia M."/>
            <person name="Maruyama S."/>
            <person name="Arias M.C."/>
            <person name="Ball S.G."/>
            <person name="Gile G.H."/>
            <person name="Hirakawa Y."/>
            <person name="Hopkins J.F."/>
            <person name="Rensing S.A."/>
            <person name="Schmutz J."/>
            <person name="Symeonidi A."/>
            <person name="Elias M."/>
            <person name="Eveleigh R.J."/>
            <person name="Herman E.K."/>
            <person name="Klute M.J."/>
            <person name="Nakayama T."/>
            <person name="Obornik M."/>
            <person name="Reyes-Prieto A."/>
            <person name="Armbrust E.V."/>
            <person name="Aves S.J."/>
            <person name="Beiko R.G."/>
            <person name="Coutinho P."/>
            <person name="Dacks J.B."/>
            <person name="Durnford D.G."/>
            <person name="Fast N.M."/>
            <person name="Green B.R."/>
            <person name="Grisdale C."/>
            <person name="Hempe F."/>
            <person name="Henrissat B."/>
            <person name="Hoppner M.P."/>
            <person name="Ishida K.-I."/>
            <person name="Kim E."/>
            <person name="Koreny L."/>
            <person name="Kroth P.G."/>
            <person name="Liu Y."/>
            <person name="Malik S.-B."/>
            <person name="Maier U.G."/>
            <person name="McRose D."/>
            <person name="Mock T."/>
            <person name="Neilson J.A."/>
            <person name="Onodera N.T."/>
            <person name="Poole A.M."/>
            <person name="Pritham E.J."/>
            <person name="Richards T.A."/>
            <person name="Rocap G."/>
            <person name="Roy S.W."/>
            <person name="Sarai C."/>
            <person name="Schaack S."/>
            <person name="Shirato S."/>
            <person name="Slamovits C.H."/>
            <person name="Spencer D.F."/>
            <person name="Suzuki S."/>
            <person name="Worden A.Z."/>
            <person name="Zauner S."/>
            <person name="Barry K."/>
            <person name="Bell C."/>
            <person name="Bharti A.K."/>
            <person name="Crow J.A."/>
            <person name="Grimwood J."/>
            <person name="Kramer R."/>
            <person name="Lindquist E."/>
            <person name="Lucas S."/>
            <person name="Salamov A."/>
            <person name="McFadden G.I."/>
            <person name="Lane C.E."/>
            <person name="Keeling P.J."/>
            <person name="Gray M.W."/>
            <person name="Grigoriev I.V."/>
            <person name="Archibald J.M."/>
        </authorList>
    </citation>
    <scope>NUCLEOTIDE SEQUENCE</scope>
    <source>
        <strain evidence="3">CCMP2712</strain>
    </source>
</reference>
<dbReference type="EMBL" id="JH992991">
    <property type="protein sequence ID" value="EKX47093.1"/>
    <property type="molecule type" value="Genomic_DNA"/>
</dbReference>
<sequence>MARRQEHDIKVSVEERVSSASRCSCHKAKERIIASLEQACGHDLPATLPDDLRDVDEDDLEPLPPSCCCEGFNAPDLHEVVEAVKRMKTKDVSTMLDHLLCLKCEHELKFHRPLLEVRLLLVFD</sequence>
<dbReference type="PaxDb" id="55529-EKX47093"/>
<dbReference type="GeneID" id="17303729"/>
<evidence type="ECO:0000313" key="2">
    <source>
        <dbReference type="EnsemblProtists" id="EKX47093"/>
    </source>
</evidence>
<accession>L1JEX3</accession>
<reference evidence="1 3" key="1">
    <citation type="journal article" date="2012" name="Nature">
        <title>Algal genomes reveal evolutionary mosaicism and the fate of nucleomorphs.</title>
        <authorList>
            <consortium name="DOE Joint Genome Institute"/>
            <person name="Curtis B.A."/>
            <person name="Tanifuji G."/>
            <person name="Burki F."/>
            <person name="Gruber A."/>
            <person name="Irimia M."/>
            <person name="Maruyama S."/>
            <person name="Arias M.C."/>
            <person name="Ball S.G."/>
            <person name="Gile G.H."/>
            <person name="Hirakawa Y."/>
            <person name="Hopkins J.F."/>
            <person name="Kuo A."/>
            <person name="Rensing S.A."/>
            <person name="Schmutz J."/>
            <person name="Symeonidi A."/>
            <person name="Elias M."/>
            <person name="Eveleigh R.J."/>
            <person name="Herman E.K."/>
            <person name="Klute M.J."/>
            <person name="Nakayama T."/>
            <person name="Obornik M."/>
            <person name="Reyes-Prieto A."/>
            <person name="Armbrust E.V."/>
            <person name="Aves S.J."/>
            <person name="Beiko R.G."/>
            <person name="Coutinho P."/>
            <person name="Dacks J.B."/>
            <person name="Durnford D.G."/>
            <person name="Fast N.M."/>
            <person name="Green B.R."/>
            <person name="Grisdale C.J."/>
            <person name="Hempel F."/>
            <person name="Henrissat B."/>
            <person name="Hoppner M.P."/>
            <person name="Ishida K."/>
            <person name="Kim E."/>
            <person name="Koreny L."/>
            <person name="Kroth P.G."/>
            <person name="Liu Y."/>
            <person name="Malik S.B."/>
            <person name="Maier U.G."/>
            <person name="McRose D."/>
            <person name="Mock T."/>
            <person name="Neilson J.A."/>
            <person name="Onodera N.T."/>
            <person name="Poole A.M."/>
            <person name="Pritham E.J."/>
            <person name="Richards T.A."/>
            <person name="Rocap G."/>
            <person name="Roy S.W."/>
            <person name="Sarai C."/>
            <person name="Schaack S."/>
            <person name="Shirato S."/>
            <person name="Slamovits C.H."/>
            <person name="Spencer D.F."/>
            <person name="Suzuki S."/>
            <person name="Worden A.Z."/>
            <person name="Zauner S."/>
            <person name="Barry K."/>
            <person name="Bell C."/>
            <person name="Bharti A.K."/>
            <person name="Crow J.A."/>
            <person name="Grimwood J."/>
            <person name="Kramer R."/>
            <person name="Lindquist E."/>
            <person name="Lucas S."/>
            <person name="Salamov A."/>
            <person name="McFadden G.I."/>
            <person name="Lane C.E."/>
            <person name="Keeling P.J."/>
            <person name="Gray M.W."/>
            <person name="Grigoriev I.V."/>
            <person name="Archibald J.M."/>
        </authorList>
    </citation>
    <scope>NUCLEOTIDE SEQUENCE</scope>
    <source>
        <strain evidence="1 3">CCMP2712</strain>
    </source>
</reference>
<evidence type="ECO:0000313" key="3">
    <source>
        <dbReference type="Proteomes" id="UP000011087"/>
    </source>
</evidence>
<dbReference type="RefSeq" id="XP_005834073.1">
    <property type="nucleotide sequence ID" value="XM_005834016.1"/>
</dbReference>
<dbReference type="KEGG" id="gtt:GUITHDRAFT_107005"/>
<dbReference type="Proteomes" id="UP000011087">
    <property type="component" value="Unassembled WGS sequence"/>
</dbReference>
<reference evidence="2" key="3">
    <citation type="submission" date="2015-06" db="UniProtKB">
        <authorList>
            <consortium name="EnsemblProtists"/>
        </authorList>
    </citation>
    <scope>IDENTIFICATION</scope>
</reference>
<gene>
    <name evidence="1" type="ORF">GUITHDRAFT_107005</name>
</gene>
<evidence type="ECO:0000313" key="1">
    <source>
        <dbReference type="EMBL" id="EKX47093.1"/>
    </source>
</evidence>
<dbReference type="EnsemblProtists" id="EKX47093">
    <property type="protein sequence ID" value="EKX47093"/>
    <property type="gene ID" value="GUITHDRAFT_107005"/>
</dbReference>
<name>L1JEX3_GUITC</name>
<protein>
    <submittedName>
        <fullName evidence="1 2">Uncharacterized protein</fullName>
    </submittedName>
</protein>
<keyword evidence="3" id="KW-1185">Reference proteome</keyword>
<dbReference type="HOGENOM" id="CLU_2008294_0_0_1"/>